<evidence type="ECO:0000259" key="8">
    <source>
        <dbReference type="PROSITE" id="PS50089"/>
    </source>
</evidence>
<dbReference type="VEuPathDB" id="VectorBase:AAEL011179"/>
<feature type="region of interest" description="Disordered" evidence="7">
    <location>
        <begin position="576"/>
        <end position="595"/>
    </location>
</feature>
<feature type="compositionally biased region" description="Polar residues" evidence="7">
    <location>
        <begin position="1239"/>
        <end position="1254"/>
    </location>
</feature>
<feature type="compositionally biased region" description="Polar residues" evidence="7">
    <location>
        <begin position="293"/>
        <end position="314"/>
    </location>
</feature>
<dbReference type="PROSITE" id="PS00518">
    <property type="entry name" value="ZF_RING_1"/>
    <property type="match status" value="1"/>
</dbReference>
<evidence type="ECO:0000256" key="7">
    <source>
        <dbReference type="SAM" id="MobiDB-lite"/>
    </source>
</evidence>
<feature type="domain" description="RING-type" evidence="8">
    <location>
        <begin position="49"/>
        <end position="88"/>
    </location>
</feature>
<organism evidence="9 10">
    <name type="scientific">Aedes aegypti</name>
    <name type="common">Yellowfever mosquito</name>
    <name type="synonym">Culex aegypti</name>
    <dbReference type="NCBI Taxonomy" id="7159"/>
    <lineage>
        <taxon>Eukaryota</taxon>
        <taxon>Metazoa</taxon>
        <taxon>Ecdysozoa</taxon>
        <taxon>Arthropoda</taxon>
        <taxon>Hexapoda</taxon>
        <taxon>Insecta</taxon>
        <taxon>Pterygota</taxon>
        <taxon>Neoptera</taxon>
        <taxon>Endopterygota</taxon>
        <taxon>Diptera</taxon>
        <taxon>Nematocera</taxon>
        <taxon>Culicoidea</taxon>
        <taxon>Culicidae</taxon>
        <taxon>Culicinae</taxon>
        <taxon>Aedini</taxon>
        <taxon>Aedes</taxon>
        <taxon>Stegomyia</taxon>
    </lineage>
</organism>
<feature type="region of interest" description="Disordered" evidence="7">
    <location>
        <begin position="1058"/>
        <end position="1094"/>
    </location>
</feature>
<feature type="compositionally biased region" description="Basic and acidic residues" evidence="7">
    <location>
        <begin position="414"/>
        <end position="429"/>
    </location>
</feature>
<dbReference type="GO" id="GO:0000122">
    <property type="term" value="P:negative regulation of transcription by RNA polymerase II"/>
    <property type="evidence" value="ECO:0007669"/>
    <property type="project" value="TreeGrafter"/>
</dbReference>
<dbReference type="InterPro" id="IPR013083">
    <property type="entry name" value="Znf_RING/FYVE/PHD"/>
</dbReference>
<evidence type="ECO:0000256" key="6">
    <source>
        <dbReference type="PROSITE-ProRule" id="PRU00175"/>
    </source>
</evidence>
<evidence type="ECO:0000256" key="2">
    <source>
        <dbReference type="ARBA" id="ARBA00022723"/>
    </source>
</evidence>
<dbReference type="InParanoid" id="A0A1S4FSJ4"/>
<gene>
    <name evidence="9" type="primary">5574462</name>
</gene>
<feature type="compositionally biased region" description="Low complexity" evidence="7">
    <location>
        <begin position="668"/>
        <end position="693"/>
    </location>
</feature>
<feature type="compositionally biased region" description="Basic and acidic residues" evidence="7">
    <location>
        <begin position="776"/>
        <end position="813"/>
    </location>
</feature>
<dbReference type="PROSITE" id="PS50089">
    <property type="entry name" value="ZF_RING_2"/>
    <property type="match status" value="1"/>
</dbReference>
<feature type="compositionally biased region" description="Polar residues" evidence="7">
    <location>
        <begin position="1058"/>
        <end position="1088"/>
    </location>
</feature>
<dbReference type="GO" id="GO:1990841">
    <property type="term" value="F:promoter-specific chromatin binding"/>
    <property type="evidence" value="ECO:0007669"/>
    <property type="project" value="TreeGrafter"/>
</dbReference>
<dbReference type="InterPro" id="IPR018957">
    <property type="entry name" value="Znf_C3HC4_RING-type"/>
</dbReference>
<dbReference type="InterPro" id="IPR001841">
    <property type="entry name" value="Znf_RING"/>
</dbReference>
<dbReference type="EnsemblMetazoa" id="AAEL011179-RB">
    <property type="protein sequence ID" value="AAEL011179-PB"/>
    <property type="gene ID" value="AAEL011179"/>
</dbReference>
<evidence type="ECO:0000313" key="9">
    <source>
        <dbReference type="EnsemblMetazoa" id="AAEL011179-PB"/>
    </source>
</evidence>
<feature type="region of interest" description="Disordered" evidence="7">
    <location>
        <begin position="411"/>
        <end position="565"/>
    </location>
</feature>
<evidence type="ECO:0000256" key="1">
    <source>
        <dbReference type="ARBA" id="ARBA00004123"/>
    </source>
</evidence>
<dbReference type="GO" id="GO:0035102">
    <property type="term" value="C:PRC1 complex"/>
    <property type="evidence" value="ECO:0007669"/>
    <property type="project" value="TreeGrafter"/>
</dbReference>
<dbReference type="SUPFAM" id="SSF57850">
    <property type="entry name" value="RING/U-box"/>
    <property type="match status" value="1"/>
</dbReference>
<evidence type="ECO:0000256" key="5">
    <source>
        <dbReference type="ARBA" id="ARBA00023242"/>
    </source>
</evidence>
<feature type="compositionally biased region" description="Polar residues" evidence="7">
    <location>
        <begin position="271"/>
        <end position="285"/>
    </location>
</feature>
<dbReference type="OrthoDB" id="1305878at2759"/>
<feature type="compositionally biased region" description="Basic and acidic residues" evidence="7">
    <location>
        <begin position="471"/>
        <end position="484"/>
    </location>
</feature>
<feature type="compositionally biased region" description="Basic and acidic residues" evidence="7">
    <location>
        <begin position="848"/>
        <end position="860"/>
    </location>
</feature>
<dbReference type="InterPro" id="IPR032443">
    <property type="entry name" value="RAWUL"/>
</dbReference>
<accession>A0A1S4FSJ4</accession>
<feature type="region of interest" description="Disordered" evidence="7">
    <location>
        <begin position="267"/>
        <end position="399"/>
    </location>
</feature>
<keyword evidence="2" id="KW-0479">Metal-binding</keyword>
<dbReference type="FunFam" id="3.30.40.10:FF:000122">
    <property type="entry name" value="polycomb group RING finger protein 1"/>
    <property type="match status" value="1"/>
</dbReference>
<feature type="region of interest" description="Disordered" evidence="7">
    <location>
        <begin position="648"/>
        <end position="860"/>
    </location>
</feature>
<feature type="region of interest" description="Disordered" evidence="7">
    <location>
        <begin position="1593"/>
        <end position="1620"/>
    </location>
</feature>
<feature type="compositionally biased region" description="Low complexity" evidence="7">
    <location>
        <begin position="493"/>
        <end position="505"/>
    </location>
</feature>
<dbReference type="Gene3D" id="3.30.40.10">
    <property type="entry name" value="Zinc/RING finger domain, C3HC4 (zinc finger)"/>
    <property type="match status" value="1"/>
</dbReference>
<feature type="compositionally biased region" description="Low complexity" evidence="7">
    <location>
        <begin position="315"/>
        <end position="358"/>
    </location>
</feature>
<dbReference type="PANTHER" id="PTHR10825">
    <property type="entry name" value="RING FINGER DOMAIN-CONTAINING, POLYCOMB GROUP COMPONENT"/>
    <property type="match status" value="1"/>
</dbReference>
<feature type="compositionally biased region" description="Basic and acidic residues" evidence="7">
    <location>
        <begin position="538"/>
        <end position="548"/>
    </location>
</feature>
<dbReference type="PANTHER" id="PTHR10825:SF29">
    <property type="entry name" value="POLYCOMB GROUP RING FINGER PROTEIN 1"/>
    <property type="match status" value="1"/>
</dbReference>
<dbReference type="SMART" id="SM00184">
    <property type="entry name" value="RING"/>
    <property type="match status" value="1"/>
</dbReference>
<dbReference type="Proteomes" id="UP000008820">
    <property type="component" value="Chromosome 2"/>
</dbReference>
<reference evidence="9 10" key="1">
    <citation type="submission" date="2017-06" db="EMBL/GenBank/DDBJ databases">
        <title>Aedes aegypti genome working group (AGWG) sequencing and assembly.</title>
        <authorList>
            <consortium name="Aedes aegypti Genome Working Group (AGWG)"/>
            <person name="Matthews B.J."/>
        </authorList>
    </citation>
    <scope>NUCLEOTIDE SEQUENCE [LARGE SCALE GENOMIC DNA]</scope>
    <source>
        <strain evidence="9 10">LVP_AGWG</strain>
    </source>
</reference>
<name>A0A1S4FSJ4_AEDAE</name>
<dbReference type="Gene3D" id="3.10.20.90">
    <property type="entry name" value="Phosphatidylinositol 3-kinase Catalytic Subunit, Chain A, domain 1"/>
    <property type="match status" value="1"/>
</dbReference>
<dbReference type="Pfam" id="PF00097">
    <property type="entry name" value="zf-C3HC4"/>
    <property type="match status" value="1"/>
</dbReference>
<evidence type="ECO:0000313" key="10">
    <source>
        <dbReference type="Proteomes" id="UP000008820"/>
    </source>
</evidence>
<keyword evidence="10" id="KW-1185">Reference proteome</keyword>
<dbReference type="FunCoup" id="A0A1S4FSJ4">
    <property type="interactions" value="184"/>
</dbReference>
<keyword evidence="4" id="KW-0862">Zinc</keyword>
<feature type="compositionally biased region" description="Polar residues" evidence="7">
    <location>
        <begin position="1549"/>
        <end position="1558"/>
    </location>
</feature>
<sequence>MTTTSAIHTRTATADPGTTLTATKVTTTGSRISRTNRRKVKDFNDSITCSLCNGYLIEATTINDCLHTFCRSCIVRHLEGNKYCPKCKSYNNKTITVANLRPDRILRSLVYKLVPGLHRSENQRAAKYYADQCSQDEHPAGGSRKPPDHSYLDDQNFFSPDELINLSLEYHYDSIVDYDPKKQELPITYLCCPAAVTIHHLYKFILTKNGLQLDNERIQVDIIYEDEILPHEFTLMDVAYCFNYKRSSLMRLYYRIFIHPTAKPTATTTTYNVGSDKNSNENNKYSGGERDANNSTGRSNDANHNEPSQGSAAESSSSSSPSSSSSSSSKPTSTSPNKNASAASTSDASDKPSTSSTTEPKEADSQIKVQNAVKSVNNDPSKVSTETSVKQSFQPSEASCYSKYDSKLIITKTNKTDKGGSDNKEKESLKLVLVPKKSDKNDAKIVYSKSDSKASKSPKQNNPSATVSFGDFKRLRSNDIRYSDYESSSGAGSTSTKVVPTPSSKNGTVPGDDSKKIEIQNTKKHNKINDYNSPSDSSGKKISEDNSRNKVYGNGAATNQVGGESAAAQQVCVAKTKHEKSKVSPRRESNGSPVAITAPGIVAAVSEKSEKSSELKCYVNLKKQTVVSPLSSSAELYRKEVPKLKIELPSLKTKITIPKPDTEKSPKSVHSSSTSSSAATSPTTSSSASGKSPMWPKPDDAVKSVDVPSIDIEEYAKTIGLKPVHKISTSDSGQKKKKKSSTSSSPDLSFHRKRKKAKHSKESGGKRRKLHAEISSQHDESLKMKVKLTEKPSKHERKPSEEITPKEPTKHNTEVTPSSSLPAPTAPPPPALSFPSPAAVPTTLLTPQKEDSSKVIDITKGDDDDDVKIIEQPTLDVWPMASENVTEKSTTVATRVNELPNLPSLSGSDSSTKAKINEMRAIRHKPMVYIPNLDKNLSDNSPTINNLIQSVQAKTGFIDKDNDVQIVSTSRLEGNTISMSKVPMPPLVSTKPISTVPSMKPPVAIPSTASNRMVSTNSIPKPQQRMTAQSQQVFSPRHTPSYPPLALQSVPKKVITPTTSNSTNVYQPRNVNPSLKRSISVDNNSTHSVPPKTPRVDLMELNAQNQFLKKPIYAPMFNFVKGASLAKNGNPNRLPTSANDVPYKSPISSSYTKEMNTKKPVPSLLLPPSSISVTKMTDTVPQPMPVDNRPALEIVRIPSTAPVADKPQTSPKSTSVTPKASRPPPPTIPLIKIKKSASVPEQPTSPISPSVFQVTSSSTNSSSKLSTTCASHQDTGGALDLTTRANDDLIILEGSDSLTPKLNGNELKPKVEKRTDIDSSRLELINSLIQTSAASMIKAGSGVMAKLQSSIPGLKLPPEMIGFAITSSSNVIPKQTVSSPSSSSTMTTTTTAKSIPMPKLAEINRNRNPTVRQLNPSVRSIPNPSALAFRNQTIAISSSSATPAASFSSAVASIPSGGSTITSFSPTSLTTAARIMNVNMKTNTANATAGQKSSVNNNGIGSAVDTIPPIVPLLKTNTSTSISTYGMSKSTTTNGTGATNAVSILNGNNIGSSKNDNVSSTSNGNGGGKKTIEKVAAGLKAAADAAAVVSNGANSNRVSSSSSSNGNAASGVSKNGVNVA</sequence>
<dbReference type="Pfam" id="PF16207">
    <property type="entry name" value="RAWUL"/>
    <property type="match status" value="1"/>
</dbReference>
<evidence type="ECO:0000256" key="3">
    <source>
        <dbReference type="ARBA" id="ARBA00022771"/>
    </source>
</evidence>
<dbReference type="EnsemblMetazoa" id="AAEL011179-RA">
    <property type="protein sequence ID" value="AAEL011179-PA"/>
    <property type="gene ID" value="AAEL011179"/>
</dbReference>
<reference evidence="9" key="2">
    <citation type="submission" date="2021-02" db="UniProtKB">
        <authorList>
            <consortium name="EnsemblMetazoa"/>
        </authorList>
    </citation>
    <scope>IDENTIFICATION</scope>
    <source>
        <strain evidence="9">LVP_AGWG</strain>
    </source>
</reference>
<comment type="subcellular location">
    <subcellularLocation>
        <location evidence="1">Nucleus</location>
    </subcellularLocation>
</comment>
<feature type="region of interest" description="Disordered" evidence="7">
    <location>
        <begin position="1199"/>
        <end position="1277"/>
    </location>
</feature>
<feature type="compositionally biased region" description="Low complexity" evidence="7">
    <location>
        <begin position="1376"/>
        <end position="1392"/>
    </location>
</feature>
<keyword evidence="5" id="KW-0539">Nucleus</keyword>
<protein>
    <recommendedName>
        <fullName evidence="8">RING-type domain-containing protein</fullName>
    </recommendedName>
</protein>
<dbReference type="InterPro" id="IPR017907">
    <property type="entry name" value="Znf_RING_CS"/>
</dbReference>
<feature type="compositionally biased region" description="Polar residues" evidence="7">
    <location>
        <begin position="1207"/>
        <end position="1218"/>
    </location>
</feature>
<keyword evidence="3 6" id="KW-0863">Zinc-finger</keyword>
<feature type="region of interest" description="Disordered" evidence="7">
    <location>
        <begin position="1549"/>
        <end position="1569"/>
    </location>
</feature>
<feature type="region of interest" description="Disordered" evidence="7">
    <location>
        <begin position="1373"/>
        <end position="1392"/>
    </location>
</feature>
<feature type="compositionally biased region" description="Polar residues" evidence="7">
    <location>
        <begin position="367"/>
        <end position="399"/>
    </location>
</feature>
<dbReference type="GO" id="GO:0008270">
    <property type="term" value="F:zinc ion binding"/>
    <property type="evidence" value="ECO:0007669"/>
    <property type="project" value="UniProtKB-KW"/>
</dbReference>
<evidence type="ECO:0000256" key="4">
    <source>
        <dbReference type="ARBA" id="ARBA00022833"/>
    </source>
</evidence>
<proteinExistence type="predicted"/>
<feature type="compositionally biased region" description="Low complexity" evidence="7">
    <location>
        <begin position="1255"/>
        <end position="1268"/>
    </location>
</feature>